<evidence type="ECO:0000259" key="1">
    <source>
        <dbReference type="PROSITE" id="PS51670"/>
    </source>
</evidence>
<dbReference type="KEGG" id="apro:F751_6333"/>
<proteinExistence type="predicted"/>
<sequence length="61" mass="6902">MERLVAHEELEPNRVSNCTDVAPDTSFTCEEQAQQFDKCNADFIYLYSFCLKSCGRCGGET</sequence>
<dbReference type="PROSITE" id="PS51670">
    <property type="entry name" value="SHKT"/>
    <property type="match status" value="1"/>
</dbReference>
<dbReference type="EMBL" id="KL662182">
    <property type="protein sequence ID" value="KFM28812.1"/>
    <property type="molecule type" value="Genomic_DNA"/>
</dbReference>
<evidence type="ECO:0000313" key="2">
    <source>
        <dbReference type="EMBL" id="KFM28812.1"/>
    </source>
</evidence>
<dbReference type="OrthoDB" id="513598at2759"/>
<accession>A0A087SSV8</accession>
<dbReference type="InterPro" id="IPR003582">
    <property type="entry name" value="ShKT_dom"/>
</dbReference>
<dbReference type="Proteomes" id="UP000028924">
    <property type="component" value="Unassembled WGS sequence"/>
</dbReference>
<name>A0A087SSV8_AUXPR</name>
<protein>
    <recommendedName>
        <fullName evidence="1">ShKT domain-containing protein</fullName>
    </recommendedName>
</protein>
<dbReference type="RefSeq" id="XP_011401859.1">
    <property type="nucleotide sequence ID" value="XM_011403557.1"/>
</dbReference>
<dbReference type="GeneID" id="23617724"/>
<evidence type="ECO:0000313" key="3">
    <source>
        <dbReference type="Proteomes" id="UP000028924"/>
    </source>
</evidence>
<keyword evidence="3" id="KW-1185">Reference proteome</keyword>
<gene>
    <name evidence="2" type="ORF">F751_6333</name>
</gene>
<feature type="domain" description="ShKT" evidence="1">
    <location>
        <begin position="18"/>
        <end position="57"/>
    </location>
</feature>
<reference evidence="2 3" key="1">
    <citation type="journal article" date="2014" name="BMC Genomics">
        <title>Oil accumulation mechanisms of the oleaginous microalga Chlorella protothecoides revealed through its genome, transcriptomes, and proteomes.</title>
        <authorList>
            <person name="Gao C."/>
            <person name="Wang Y."/>
            <person name="Shen Y."/>
            <person name="Yan D."/>
            <person name="He X."/>
            <person name="Dai J."/>
            <person name="Wu Q."/>
        </authorList>
    </citation>
    <scope>NUCLEOTIDE SEQUENCE [LARGE SCALE GENOMIC DNA]</scope>
    <source>
        <strain evidence="2 3">0710</strain>
    </source>
</reference>
<organism evidence="2 3">
    <name type="scientific">Auxenochlorella protothecoides</name>
    <name type="common">Green microalga</name>
    <name type="synonym">Chlorella protothecoides</name>
    <dbReference type="NCBI Taxonomy" id="3075"/>
    <lineage>
        <taxon>Eukaryota</taxon>
        <taxon>Viridiplantae</taxon>
        <taxon>Chlorophyta</taxon>
        <taxon>core chlorophytes</taxon>
        <taxon>Trebouxiophyceae</taxon>
        <taxon>Chlorellales</taxon>
        <taxon>Chlorellaceae</taxon>
        <taxon>Auxenochlorella</taxon>
    </lineage>
</organism>
<dbReference type="AlphaFoldDB" id="A0A087SSV8"/>